<dbReference type="InterPro" id="IPR050629">
    <property type="entry name" value="STE20/SPS1-PAK"/>
</dbReference>
<evidence type="ECO:0000256" key="4">
    <source>
        <dbReference type="ARBA" id="ARBA00022679"/>
    </source>
</evidence>
<evidence type="ECO:0000256" key="5">
    <source>
        <dbReference type="ARBA" id="ARBA00022741"/>
    </source>
</evidence>
<keyword evidence="6" id="KW-0418">Kinase</keyword>
<evidence type="ECO:0000256" key="2">
    <source>
        <dbReference type="ARBA" id="ARBA00012513"/>
    </source>
</evidence>
<dbReference type="PANTHER" id="PTHR48012">
    <property type="entry name" value="STERILE20-LIKE KINASE, ISOFORM B-RELATED"/>
    <property type="match status" value="1"/>
</dbReference>
<dbReference type="Ensembl" id="ENSPMGT00000027114.1">
    <property type="protein sequence ID" value="ENSPMGP00000025460.1"/>
    <property type="gene ID" value="ENSPMGG00000020515.1"/>
</dbReference>
<name>A0A3B4B954_9GOBI</name>
<dbReference type="Proteomes" id="UP000261520">
    <property type="component" value="Unplaced"/>
</dbReference>
<dbReference type="GO" id="GO:0005737">
    <property type="term" value="C:cytoplasm"/>
    <property type="evidence" value="ECO:0007669"/>
    <property type="project" value="TreeGrafter"/>
</dbReference>
<keyword evidence="7 8" id="KW-0067">ATP-binding</keyword>
<organism evidence="10 11">
    <name type="scientific">Periophthalmus magnuspinnatus</name>
    <dbReference type="NCBI Taxonomy" id="409849"/>
    <lineage>
        <taxon>Eukaryota</taxon>
        <taxon>Metazoa</taxon>
        <taxon>Chordata</taxon>
        <taxon>Craniata</taxon>
        <taxon>Vertebrata</taxon>
        <taxon>Euteleostomi</taxon>
        <taxon>Actinopterygii</taxon>
        <taxon>Neopterygii</taxon>
        <taxon>Teleostei</taxon>
        <taxon>Neoteleostei</taxon>
        <taxon>Acanthomorphata</taxon>
        <taxon>Gobiaria</taxon>
        <taxon>Gobiiformes</taxon>
        <taxon>Gobioidei</taxon>
        <taxon>Gobiidae</taxon>
        <taxon>Oxudercinae</taxon>
        <taxon>Periophthalmus</taxon>
    </lineage>
</organism>
<dbReference type="EC" id="2.7.11.1" evidence="2"/>
<accession>A0A3B4B954</accession>
<dbReference type="PROSITE" id="PS50011">
    <property type="entry name" value="PROTEIN_KINASE_DOM"/>
    <property type="match status" value="1"/>
</dbReference>
<evidence type="ECO:0000256" key="6">
    <source>
        <dbReference type="ARBA" id="ARBA00022777"/>
    </source>
</evidence>
<dbReference type="Pfam" id="PF00069">
    <property type="entry name" value="Pkinase"/>
    <property type="match status" value="1"/>
</dbReference>
<evidence type="ECO:0000313" key="10">
    <source>
        <dbReference type="Ensembl" id="ENSPMGP00000025460.1"/>
    </source>
</evidence>
<feature type="binding site" evidence="8">
    <location>
        <position position="51"/>
    </location>
    <ligand>
        <name>ATP</name>
        <dbReference type="ChEBI" id="CHEBI:30616"/>
    </ligand>
</feature>
<feature type="domain" description="Protein kinase" evidence="9">
    <location>
        <begin position="22"/>
        <end position="144"/>
    </location>
</feature>
<keyword evidence="5 8" id="KW-0547">Nucleotide-binding</keyword>
<evidence type="ECO:0000313" key="11">
    <source>
        <dbReference type="Proteomes" id="UP000261520"/>
    </source>
</evidence>
<dbReference type="PROSITE" id="PS00107">
    <property type="entry name" value="PROTEIN_KINASE_ATP"/>
    <property type="match status" value="1"/>
</dbReference>
<dbReference type="InterPro" id="IPR017441">
    <property type="entry name" value="Protein_kinase_ATP_BS"/>
</dbReference>
<dbReference type="AlphaFoldDB" id="A0A3B4B954"/>
<dbReference type="GO" id="GO:0008349">
    <property type="term" value="F:MAP kinase kinase kinase kinase activity"/>
    <property type="evidence" value="ECO:0007669"/>
    <property type="project" value="TreeGrafter"/>
</dbReference>
<evidence type="ECO:0000256" key="3">
    <source>
        <dbReference type="ARBA" id="ARBA00022527"/>
    </source>
</evidence>
<dbReference type="Gene3D" id="1.10.510.10">
    <property type="entry name" value="Transferase(Phosphotransferase) domain 1"/>
    <property type="match status" value="1"/>
</dbReference>
<dbReference type="GO" id="GO:1902531">
    <property type="term" value="P:regulation of intracellular signal transduction"/>
    <property type="evidence" value="ECO:0007669"/>
    <property type="project" value="UniProtKB-ARBA"/>
</dbReference>
<keyword evidence="11" id="KW-1185">Reference proteome</keyword>
<keyword evidence="3" id="KW-0723">Serine/threonine-protein kinase</keyword>
<sequence length="144" mass="16671">MHLLNPHRTALHISTRNPQDDYHILHRVGGGTYGDVYKARNKQTQEFTALKRIKLEPEDDFSVIQQEIMIVKSCKHANIVAYYGSYIQDNELWICMEFCGGGSLQDIYHGQTLMTLLLYMYSVCFISECHASQKMTKTTRHIKV</sequence>
<comment type="similarity">
    <text evidence="1">Belongs to the protein kinase superfamily. STE Ser/Thr protein kinase family. STE20 subfamily.</text>
</comment>
<evidence type="ECO:0000259" key="9">
    <source>
        <dbReference type="PROSITE" id="PS50011"/>
    </source>
</evidence>
<dbReference type="GO" id="GO:0005524">
    <property type="term" value="F:ATP binding"/>
    <property type="evidence" value="ECO:0007669"/>
    <property type="project" value="UniProtKB-UniRule"/>
</dbReference>
<reference evidence="10" key="2">
    <citation type="submission" date="2025-09" db="UniProtKB">
        <authorList>
            <consortium name="Ensembl"/>
        </authorList>
    </citation>
    <scope>IDENTIFICATION</scope>
</reference>
<dbReference type="InterPro" id="IPR011009">
    <property type="entry name" value="Kinase-like_dom_sf"/>
</dbReference>
<proteinExistence type="inferred from homology"/>
<dbReference type="PANTHER" id="PTHR48012:SF15">
    <property type="entry name" value="MITOGEN-ACTIVATED PROTEIN KINASE KINASE KINASE KINASE 1"/>
    <property type="match status" value="1"/>
</dbReference>
<dbReference type="SUPFAM" id="SSF56112">
    <property type="entry name" value="Protein kinase-like (PK-like)"/>
    <property type="match status" value="1"/>
</dbReference>
<dbReference type="InterPro" id="IPR000719">
    <property type="entry name" value="Prot_kinase_dom"/>
</dbReference>
<evidence type="ECO:0000256" key="8">
    <source>
        <dbReference type="PROSITE-ProRule" id="PRU10141"/>
    </source>
</evidence>
<evidence type="ECO:0000256" key="1">
    <source>
        <dbReference type="ARBA" id="ARBA00008874"/>
    </source>
</evidence>
<reference evidence="10" key="1">
    <citation type="submission" date="2025-08" db="UniProtKB">
        <authorList>
            <consortium name="Ensembl"/>
        </authorList>
    </citation>
    <scope>IDENTIFICATION</scope>
</reference>
<keyword evidence="4" id="KW-0808">Transferase</keyword>
<dbReference type="FunFam" id="3.30.200.20:FF:000040">
    <property type="entry name" value="Dual specificity mitogen-activated protein kinase kinase"/>
    <property type="match status" value="1"/>
</dbReference>
<dbReference type="SMART" id="SM00220">
    <property type="entry name" value="S_TKc"/>
    <property type="match status" value="1"/>
</dbReference>
<evidence type="ECO:0000256" key="7">
    <source>
        <dbReference type="ARBA" id="ARBA00022840"/>
    </source>
</evidence>
<protein>
    <recommendedName>
        <fullName evidence="2">non-specific serine/threonine protein kinase</fullName>
        <ecNumber evidence="2">2.7.11.1</ecNumber>
    </recommendedName>
</protein>